<dbReference type="Gene3D" id="1.25.40.20">
    <property type="entry name" value="Ankyrin repeat-containing domain"/>
    <property type="match status" value="2"/>
</dbReference>
<dbReference type="SMART" id="SM00248">
    <property type="entry name" value="ANK"/>
    <property type="match status" value="2"/>
</dbReference>
<accession>A0A7R9VI97</accession>
<evidence type="ECO:0000313" key="1">
    <source>
        <dbReference type="EMBL" id="CAD8295151.1"/>
    </source>
</evidence>
<dbReference type="EMBL" id="HBED01004714">
    <property type="protein sequence ID" value="CAD8295151.1"/>
    <property type="molecule type" value="Transcribed_RNA"/>
</dbReference>
<proteinExistence type="predicted"/>
<dbReference type="PANTHER" id="PTHR24121">
    <property type="entry name" value="NO MECHANORECEPTOR POTENTIAL C, ISOFORM D-RELATED"/>
    <property type="match status" value="1"/>
</dbReference>
<dbReference type="PANTHER" id="PTHR24121:SF23">
    <property type="entry name" value="NO MECHANORECEPTOR POTENTIAL C, ISOFORM H"/>
    <property type="match status" value="1"/>
</dbReference>
<organism evidence="1">
    <name type="scientific">Pseudictyota dubia</name>
    <dbReference type="NCBI Taxonomy" id="2749911"/>
    <lineage>
        <taxon>Eukaryota</taxon>
        <taxon>Sar</taxon>
        <taxon>Stramenopiles</taxon>
        <taxon>Ochrophyta</taxon>
        <taxon>Bacillariophyta</taxon>
        <taxon>Mediophyceae</taxon>
        <taxon>Biddulphiophycidae</taxon>
        <taxon>Eupodiscales</taxon>
        <taxon>Odontellaceae</taxon>
        <taxon>Pseudictyota</taxon>
    </lineage>
</organism>
<reference evidence="1" key="1">
    <citation type="submission" date="2021-01" db="EMBL/GenBank/DDBJ databases">
        <authorList>
            <person name="Corre E."/>
            <person name="Pelletier E."/>
            <person name="Niang G."/>
            <person name="Scheremetjew M."/>
            <person name="Finn R."/>
            <person name="Kale V."/>
            <person name="Holt S."/>
            <person name="Cochrane G."/>
            <person name="Meng A."/>
            <person name="Brown T."/>
            <person name="Cohen L."/>
        </authorList>
    </citation>
    <scope>NUCLEOTIDE SEQUENCE</scope>
    <source>
        <strain evidence="1">CCMP147</strain>
    </source>
</reference>
<sequence length="307" mass="33469">MTALHAACCSHASTEVIFELVQSCPAAVMVQDKSGWTPLHFACHTALSVMEEANYTADVARILIDAEPTVVLCEDRYGNSALECFVAPFGNLVSYDWTFGGSVPAGSADGWFWSVASLLIKEASSHYFPRNFSEAHSVLLHESSQEPNYEGHHAPVMHQVALMPPSHVYDQLIPYIAAKFPGQIKKIDSAGNTALHIAAGVYSSSRICSGNPDVIRALILAYPEAAFVRNRSYQLPLTVAIESGRSWEGGVKDLLQLHPDALQLYKLQCKLYPLLLGRFAVDCAAPAQTALFKIIRSRPDLLHGCAL</sequence>
<dbReference type="AlphaFoldDB" id="A0A7R9VI97"/>
<protein>
    <recommendedName>
        <fullName evidence="2">SOCS box domain-containing protein</fullName>
    </recommendedName>
</protein>
<name>A0A7R9VI97_9STRA</name>
<evidence type="ECO:0008006" key="2">
    <source>
        <dbReference type="Google" id="ProtNLM"/>
    </source>
</evidence>
<dbReference type="Pfam" id="PF00023">
    <property type="entry name" value="Ank"/>
    <property type="match status" value="1"/>
</dbReference>
<dbReference type="InterPro" id="IPR002110">
    <property type="entry name" value="Ankyrin_rpt"/>
</dbReference>
<dbReference type="InterPro" id="IPR036770">
    <property type="entry name" value="Ankyrin_rpt-contain_sf"/>
</dbReference>
<dbReference type="SUPFAM" id="SSF48403">
    <property type="entry name" value="Ankyrin repeat"/>
    <property type="match status" value="1"/>
</dbReference>
<gene>
    <name evidence="1" type="ORF">TDUB1175_LOCUS2329</name>
</gene>